<reference evidence="1" key="2">
    <citation type="submission" date="2023-05" db="EMBL/GenBank/DDBJ databases">
        <authorList>
            <person name="Fouks B."/>
        </authorList>
    </citation>
    <scope>NUCLEOTIDE SEQUENCE</scope>
    <source>
        <strain evidence="1">Stay&amp;Tobe</strain>
        <tissue evidence="1">Testes</tissue>
    </source>
</reference>
<dbReference type="EMBL" id="JASPKZ010008377">
    <property type="protein sequence ID" value="KAJ9579771.1"/>
    <property type="molecule type" value="Genomic_DNA"/>
</dbReference>
<evidence type="ECO:0000313" key="2">
    <source>
        <dbReference type="Proteomes" id="UP001233999"/>
    </source>
</evidence>
<dbReference type="AlphaFoldDB" id="A0AAD7ZFY8"/>
<evidence type="ECO:0000313" key="1">
    <source>
        <dbReference type="EMBL" id="KAJ9579771.1"/>
    </source>
</evidence>
<proteinExistence type="predicted"/>
<protein>
    <submittedName>
        <fullName evidence="1">Uncharacterized protein</fullName>
    </submittedName>
</protein>
<dbReference type="Proteomes" id="UP001233999">
    <property type="component" value="Unassembled WGS sequence"/>
</dbReference>
<name>A0AAD7ZFY8_DIPPU</name>
<comment type="caution">
    <text evidence="1">The sequence shown here is derived from an EMBL/GenBank/DDBJ whole genome shotgun (WGS) entry which is preliminary data.</text>
</comment>
<feature type="non-terminal residue" evidence="1">
    <location>
        <position position="1"/>
    </location>
</feature>
<gene>
    <name evidence="1" type="ORF">L9F63_004556</name>
</gene>
<keyword evidence="2" id="KW-1185">Reference proteome</keyword>
<reference evidence="1" key="1">
    <citation type="journal article" date="2023" name="IScience">
        <title>Live-bearing cockroach genome reveals convergent evolutionary mechanisms linked to viviparity in insects and beyond.</title>
        <authorList>
            <person name="Fouks B."/>
            <person name="Harrison M.C."/>
            <person name="Mikhailova A.A."/>
            <person name="Marchal E."/>
            <person name="English S."/>
            <person name="Carruthers M."/>
            <person name="Jennings E.C."/>
            <person name="Chiamaka E.L."/>
            <person name="Frigard R.A."/>
            <person name="Pippel M."/>
            <person name="Attardo G.M."/>
            <person name="Benoit J.B."/>
            <person name="Bornberg-Bauer E."/>
            <person name="Tobe S.S."/>
        </authorList>
    </citation>
    <scope>NUCLEOTIDE SEQUENCE</scope>
    <source>
        <strain evidence="1">Stay&amp;Tobe</strain>
    </source>
</reference>
<sequence>NVRKSMDILGDVSDLIHEKVAYICTIKTDYSNIIINTKIVYPACCGQLCKIFRLMQNSRFCEVNVVWCGKSEAELQLSPNVRILC</sequence>
<accession>A0AAD7ZFY8</accession>
<feature type="non-terminal residue" evidence="1">
    <location>
        <position position="85"/>
    </location>
</feature>
<organism evidence="1 2">
    <name type="scientific">Diploptera punctata</name>
    <name type="common">Pacific beetle cockroach</name>
    <dbReference type="NCBI Taxonomy" id="6984"/>
    <lineage>
        <taxon>Eukaryota</taxon>
        <taxon>Metazoa</taxon>
        <taxon>Ecdysozoa</taxon>
        <taxon>Arthropoda</taxon>
        <taxon>Hexapoda</taxon>
        <taxon>Insecta</taxon>
        <taxon>Pterygota</taxon>
        <taxon>Neoptera</taxon>
        <taxon>Polyneoptera</taxon>
        <taxon>Dictyoptera</taxon>
        <taxon>Blattodea</taxon>
        <taxon>Blaberoidea</taxon>
        <taxon>Blaberidae</taxon>
        <taxon>Diplopterinae</taxon>
        <taxon>Diploptera</taxon>
    </lineage>
</organism>